<evidence type="ECO:0000256" key="2">
    <source>
        <dbReference type="ARBA" id="ARBA00023015"/>
    </source>
</evidence>
<dbReference type="Pfam" id="PF00126">
    <property type="entry name" value="HTH_1"/>
    <property type="match status" value="1"/>
</dbReference>
<evidence type="ECO:0000313" key="6">
    <source>
        <dbReference type="EMBL" id="RJT77991.1"/>
    </source>
</evidence>
<dbReference type="Proteomes" id="UP000272560">
    <property type="component" value="Unassembled WGS sequence"/>
</dbReference>
<dbReference type="SUPFAM" id="SSF53850">
    <property type="entry name" value="Periplasmic binding protein-like II"/>
    <property type="match status" value="1"/>
</dbReference>
<dbReference type="Gene3D" id="1.10.10.10">
    <property type="entry name" value="Winged helix-like DNA-binding domain superfamily/Winged helix DNA-binding domain"/>
    <property type="match status" value="1"/>
</dbReference>
<evidence type="ECO:0000256" key="4">
    <source>
        <dbReference type="ARBA" id="ARBA00023163"/>
    </source>
</evidence>
<evidence type="ECO:0000256" key="1">
    <source>
        <dbReference type="ARBA" id="ARBA00009437"/>
    </source>
</evidence>
<keyword evidence="2" id="KW-0805">Transcription regulation</keyword>
<evidence type="ECO:0000259" key="5">
    <source>
        <dbReference type="PROSITE" id="PS50931"/>
    </source>
</evidence>
<dbReference type="InterPro" id="IPR036388">
    <property type="entry name" value="WH-like_DNA-bd_sf"/>
</dbReference>
<evidence type="ECO:0000256" key="3">
    <source>
        <dbReference type="ARBA" id="ARBA00023125"/>
    </source>
</evidence>
<dbReference type="InterPro" id="IPR000847">
    <property type="entry name" value="LysR_HTH_N"/>
</dbReference>
<organism evidence="6 7">
    <name type="scientific">Arthrobacter cheniae</name>
    <dbReference type="NCBI Taxonomy" id="1258888"/>
    <lineage>
        <taxon>Bacteria</taxon>
        <taxon>Bacillati</taxon>
        <taxon>Actinomycetota</taxon>
        <taxon>Actinomycetes</taxon>
        <taxon>Micrococcales</taxon>
        <taxon>Micrococcaceae</taxon>
        <taxon>Arthrobacter</taxon>
    </lineage>
</organism>
<dbReference type="GO" id="GO:0006351">
    <property type="term" value="P:DNA-templated transcription"/>
    <property type="evidence" value="ECO:0007669"/>
    <property type="project" value="TreeGrafter"/>
</dbReference>
<dbReference type="PANTHER" id="PTHR30537:SF3">
    <property type="entry name" value="TRANSCRIPTIONAL REGULATORY PROTEIN"/>
    <property type="match status" value="1"/>
</dbReference>
<sequence length="342" mass="37425">MSKLLCSWVPSATLSHCYSAIKGKNHRLCEHLCTGGHGWRCVVDFRRLPSPDDLLILLTVARLGRFNAVAEALGSTHTTISRRILALDRQLGGRTLERTPQGWELTALGADAVSAAEAIELSLGELDARLSNTDTLTGMLRISAPDGFGARFITPALVRVQRDNPRLDVELLSATRKASQNRSGVDLEVVVGRTETVTAEPIFLTNYFLRLYAGKAYVDRRGLPERLEDIRHHSFVSYVESALQVWELGHRSSQLPLPVTSFQSTSIFAQLEAVHAGAGIGLLPNFMVPNGSGLLPVLHDGFHRQLPIWAVARPESLRSAAVQAVVTAIQREISERDGELTA</sequence>
<proteinExistence type="inferred from homology"/>
<dbReference type="EMBL" id="QZVT01000007">
    <property type="protein sequence ID" value="RJT77991.1"/>
    <property type="molecule type" value="Genomic_DNA"/>
</dbReference>
<comment type="caution">
    <text evidence="6">The sequence shown here is derived from an EMBL/GenBank/DDBJ whole genome shotgun (WGS) entry which is preliminary data.</text>
</comment>
<accession>A0A3A5M0C7</accession>
<dbReference type="Pfam" id="PF03466">
    <property type="entry name" value="LysR_substrate"/>
    <property type="match status" value="1"/>
</dbReference>
<reference evidence="6 7" key="1">
    <citation type="submission" date="2018-09" db="EMBL/GenBank/DDBJ databases">
        <title>Novel species of Arthrobacter.</title>
        <authorList>
            <person name="Liu Q."/>
            <person name="Xin Y.-H."/>
        </authorList>
    </citation>
    <scope>NUCLEOTIDE SEQUENCE [LARGE SCALE GENOMIC DNA]</scope>
    <source>
        <strain evidence="6 7">Hz2</strain>
    </source>
</reference>
<dbReference type="PROSITE" id="PS50931">
    <property type="entry name" value="HTH_LYSR"/>
    <property type="match status" value="1"/>
</dbReference>
<gene>
    <name evidence="6" type="ORF">D6T63_13620</name>
</gene>
<dbReference type="InterPro" id="IPR036390">
    <property type="entry name" value="WH_DNA-bd_sf"/>
</dbReference>
<dbReference type="InterPro" id="IPR005119">
    <property type="entry name" value="LysR_subst-bd"/>
</dbReference>
<name>A0A3A5M0C7_9MICC</name>
<dbReference type="GO" id="GO:0043565">
    <property type="term" value="F:sequence-specific DNA binding"/>
    <property type="evidence" value="ECO:0007669"/>
    <property type="project" value="TreeGrafter"/>
</dbReference>
<dbReference type="AlphaFoldDB" id="A0A3A5M0C7"/>
<dbReference type="OrthoDB" id="570111at2"/>
<keyword evidence="7" id="KW-1185">Reference proteome</keyword>
<comment type="similarity">
    <text evidence="1">Belongs to the LysR transcriptional regulatory family.</text>
</comment>
<dbReference type="SUPFAM" id="SSF46785">
    <property type="entry name" value="Winged helix' DNA-binding domain"/>
    <property type="match status" value="1"/>
</dbReference>
<dbReference type="InterPro" id="IPR058163">
    <property type="entry name" value="LysR-type_TF_proteobact-type"/>
</dbReference>
<dbReference type="Gene3D" id="3.40.190.290">
    <property type="match status" value="1"/>
</dbReference>
<dbReference type="GO" id="GO:0003700">
    <property type="term" value="F:DNA-binding transcription factor activity"/>
    <property type="evidence" value="ECO:0007669"/>
    <property type="project" value="InterPro"/>
</dbReference>
<keyword evidence="4" id="KW-0804">Transcription</keyword>
<feature type="domain" description="HTH lysR-type" evidence="5">
    <location>
        <begin position="49"/>
        <end position="106"/>
    </location>
</feature>
<evidence type="ECO:0000313" key="7">
    <source>
        <dbReference type="Proteomes" id="UP000272560"/>
    </source>
</evidence>
<protein>
    <submittedName>
        <fullName evidence="6">LysR family transcriptional regulator</fullName>
    </submittedName>
</protein>
<keyword evidence="3" id="KW-0238">DNA-binding</keyword>
<dbReference type="PANTHER" id="PTHR30537">
    <property type="entry name" value="HTH-TYPE TRANSCRIPTIONAL REGULATOR"/>
    <property type="match status" value="1"/>
</dbReference>